<dbReference type="InterPro" id="IPR001789">
    <property type="entry name" value="Sig_transdc_resp-reg_receiver"/>
</dbReference>
<gene>
    <name evidence="11" type="ordered locus">XOO1828</name>
</gene>
<accession>Q5H1T9</accession>
<dbReference type="GO" id="GO:0000155">
    <property type="term" value="F:phosphorelay sensor kinase activity"/>
    <property type="evidence" value="ECO:0007669"/>
    <property type="project" value="InterPro"/>
</dbReference>
<dbReference type="FunFam" id="1.10.287.130:FF:000028">
    <property type="entry name" value="Hybrid signal transduction histidine kinase"/>
    <property type="match status" value="1"/>
</dbReference>
<dbReference type="InterPro" id="IPR015943">
    <property type="entry name" value="WD40/YVTN_repeat-like_dom_sf"/>
</dbReference>
<dbReference type="InterPro" id="IPR005467">
    <property type="entry name" value="His_kinase_dom"/>
</dbReference>
<dbReference type="STRING" id="291331.XOO1828"/>
<dbReference type="FunFam" id="3.30.565.10:FF:000010">
    <property type="entry name" value="Sensor histidine kinase RcsC"/>
    <property type="match status" value="1"/>
</dbReference>
<dbReference type="Pfam" id="PF00072">
    <property type="entry name" value="Response_reg"/>
    <property type="match status" value="1"/>
</dbReference>
<organism evidence="11 12">
    <name type="scientific">Xanthomonas oryzae pv. oryzae (strain KACC10331 / KXO85)</name>
    <dbReference type="NCBI Taxonomy" id="291331"/>
    <lineage>
        <taxon>Bacteria</taxon>
        <taxon>Pseudomonadati</taxon>
        <taxon>Pseudomonadota</taxon>
        <taxon>Gammaproteobacteria</taxon>
        <taxon>Lysobacterales</taxon>
        <taxon>Lysobacteraceae</taxon>
        <taxon>Xanthomonas</taxon>
    </lineage>
</organism>
<dbReference type="InterPro" id="IPR011006">
    <property type="entry name" value="CheY-like_superfamily"/>
</dbReference>
<dbReference type="KEGG" id="xoo:XOO1828"/>
<dbReference type="CDD" id="cd00082">
    <property type="entry name" value="HisKA"/>
    <property type="match status" value="1"/>
</dbReference>
<evidence type="ECO:0000256" key="3">
    <source>
        <dbReference type="ARBA" id="ARBA00022553"/>
    </source>
</evidence>
<evidence type="ECO:0000259" key="9">
    <source>
        <dbReference type="PROSITE" id="PS50109"/>
    </source>
</evidence>
<keyword evidence="8" id="KW-1133">Transmembrane helix</keyword>
<keyword evidence="8" id="KW-0812">Transmembrane</keyword>
<dbReference type="EC" id="2.7.13.3" evidence="2"/>
<feature type="modified residue" description="4-aspartylphosphate" evidence="7">
    <location>
        <position position="1161"/>
    </location>
</feature>
<dbReference type="GO" id="GO:0009927">
    <property type="term" value="F:histidine phosphotransfer kinase activity"/>
    <property type="evidence" value="ECO:0007669"/>
    <property type="project" value="TreeGrafter"/>
</dbReference>
<dbReference type="InterPro" id="IPR003594">
    <property type="entry name" value="HATPase_dom"/>
</dbReference>
<dbReference type="PANTHER" id="PTHR43047">
    <property type="entry name" value="TWO-COMPONENT HISTIDINE PROTEIN KINASE"/>
    <property type="match status" value="1"/>
</dbReference>
<dbReference type="InterPro" id="IPR013783">
    <property type="entry name" value="Ig-like_fold"/>
</dbReference>
<evidence type="ECO:0000256" key="2">
    <source>
        <dbReference type="ARBA" id="ARBA00012438"/>
    </source>
</evidence>
<dbReference type="CDD" id="cd16922">
    <property type="entry name" value="HATPase_EvgS-ArcB-TorS-like"/>
    <property type="match status" value="1"/>
</dbReference>
<dbReference type="PROSITE" id="PS50109">
    <property type="entry name" value="HIS_KIN"/>
    <property type="match status" value="1"/>
</dbReference>
<evidence type="ECO:0000313" key="11">
    <source>
        <dbReference type="EMBL" id="AAW75082.1"/>
    </source>
</evidence>
<evidence type="ECO:0000259" key="10">
    <source>
        <dbReference type="PROSITE" id="PS50110"/>
    </source>
</evidence>
<dbReference type="PROSITE" id="PS50110">
    <property type="entry name" value="RESPONSE_REGULATORY"/>
    <property type="match status" value="1"/>
</dbReference>
<dbReference type="Pfam" id="PF00512">
    <property type="entry name" value="HisKA"/>
    <property type="match status" value="1"/>
</dbReference>
<dbReference type="InterPro" id="IPR004358">
    <property type="entry name" value="Sig_transdc_His_kin-like_C"/>
</dbReference>
<dbReference type="InterPro" id="IPR011110">
    <property type="entry name" value="Reg_prop"/>
</dbReference>
<feature type="transmembrane region" description="Helical" evidence="8">
    <location>
        <begin position="64"/>
        <end position="83"/>
    </location>
</feature>
<dbReference type="HOGENOM" id="CLU_000445_28_0_6"/>
<keyword evidence="5 11" id="KW-0418">Kinase</keyword>
<dbReference type="Proteomes" id="UP000006735">
    <property type="component" value="Chromosome"/>
</dbReference>
<dbReference type="InterPro" id="IPR011123">
    <property type="entry name" value="Y_Y_Y"/>
</dbReference>
<dbReference type="PRINTS" id="PR00344">
    <property type="entry name" value="BCTRLSENSOR"/>
</dbReference>
<keyword evidence="6" id="KW-0902">Two-component regulatory system</keyword>
<dbReference type="SUPFAM" id="SSF63829">
    <property type="entry name" value="Calcium-dependent phosphotriesterase"/>
    <property type="match status" value="3"/>
</dbReference>
<dbReference type="Pfam" id="PF07494">
    <property type="entry name" value="Reg_prop"/>
    <property type="match status" value="2"/>
</dbReference>
<dbReference type="GO" id="GO:0005886">
    <property type="term" value="C:plasma membrane"/>
    <property type="evidence" value="ECO:0007669"/>
    <property type="project" value="TreeGrafter"/>
</dbReference>
<evidence type="ECO:0000256" key="8">
    <source>
        <dbReference type="SAM" id="Phobius"/>
    </source>
</evidence>
<dbReference type="SMART" id="SM00388">
    <property type="entry name" value="HisKA"/>
    <property type="match status" value="1"/>
</dbReference>
<dbReference type="PANTHER" id="PTHR43047:SF72">
    <property type="entry name" value="OSMOSENSING HISTIDINE PROTEIN KINASE SLN1"/>
    <property type="match status" value="1"/>
</dbReference>
<dbReference type="EMBL" id="AE013598">
    <property type="protein sequence ID" value="AAW75082.1"/>
    <property type="molecule type" value="Genomic_DNA"/>
</dbReference>
<evidence type="ECO:0000256" key="4">
    <source>
        <dbReference type="ARBA" id="ARBA00022679"/>
    </source>
</evidence>
<dbReference type="Pfam" id="PF02518">
    <property type="entry name" value="HATPase_c"/>
    <property type="match status" value="1"/>
</dbReference>
<dbReference type="AlphaFoldDB" id="Q5H1T9"/>
<dbReference type="FunFam" id="3.40.50.2300:FF:000323">
    <property type="entry name" value="Hybrid sensor histidine kinase/response regulator"/>
    <property type="match status" value="1"/>
</dbReference>
<dbReference type="SUPFAM" id="SSF55874">
    <property type="entry name" value="ATPase domain of HSP90 chaperone/DNA topoisomerase II/histidine kinase"/>
    <property type="match status" value="1"/>
</dbReference>
<feature type="domain" description="Histidine kinase" evidence="9">
    <location>
        <begin position="874"/>
        <end position="1091"/>
    </location>
</feature>
<dbReference type="SUPFAM" id="SSF47384">
    <property type="entry name" value="Homodimeric domain of signal transducing histidine kinase"/>
    <property type="match status" value="1"/>
</dbReference>
<dbReference type="SMART" id="SM00448">
    <property type="entry name" value="REC"/>
    <property type="match status" value="1"/>
</dbReference>
<dbReference type="Gene3D" id="2.60.40.10">
    <property type="entry name" value="Immunoglobulins"/>
    <property type="match status" value="1"/>
</dbReference>
<dbReference type="Gene3D" id="3.30.565.10">
    <property type="entry name" value="Histidine kinase-like ATPase, C-terminal domain"/>
    <property type="match status" value="1"/>
</dbReference>
<feature type="domain" description="Response regulatory" evidence="10">
    <location>
        <begin position="1112"/>
        <end position="1226"/>
    </location>
</feature>
<name>Q5H1T9_XANOR</name>
<dbReference type="Gene3D" id="2.130.10.10">
    <property type="entry name" value="YVTN repeat-like/Quinoprotein amine dehydrogenase"/>
    <property type="match status" value="3"/>
</dbReference>
<dbReference type="InterPro" id="IPR036890">
    <property type="entry name" value="HATPase_C_sf"/>
</dbReference>
<evidence type="ECO:0000256" key="6">
    <source>
        <dbReference type="ARBA" id="ARBA00023012"/>
    </source>
</evidence>
<dbReference type="InterPro" id="IPR003661">
    <property type="entry name" value="HisK_dim/P_dom"/>
</dbReference>
<feature type="transmembrane region" description="Helical" evidence="8">
    <location>
        <begin position="816"/>
        <end position="839"/>
    </location>
</feature>
<dbReference type="Gene3D" id="3.40.50.2300">
    <property type="match status" value="1"/>
</dbReference>
<evidence type="ECO:0000256" key="1">
    <source>
        <dbReference type="ARBA" id="ARBA00000085"/>
    </source>
</evidence>
<comment type="catalytic activity">
    <reaction evidence="1">
        <text>ATP + protein L-histidine = ADP + protein N-phospho-L-histidine.</text>
        <dbReference type="EC" id="2.7.13.3"/>
    </reaction>
</comment>
<dbReference type="Gene3D" id="1.10.287.130">
    <property type="match status" value="1"/>
</dbReference>
<dbReference type="SMART" id="SM00387">
    <property type="entry name" value="HATPase_c"/>
    <property type="match status" value="1"/>
</dbReference>
<evidence type="ECO:0000256" key="7">
    <source>
        <dbReference type="PROSITE-ProRule" id="PRU00169"/>
    </source>
</evidence>
<keyword evidence="4" id="KW-0808">Transferase</keyword>
<keyword evidence="12" id="KW-1185">Reference proteome</keyword>
<evidence type="ECO:0000313" key="12">
    <source>
        <dbReference type="Proteomes" id="UP000006735"/>
    </source>
</evidence>
<sequence length="1245" mass="135318">MQLRHSSVKRVAEHRIGCGQHQAHQHAAGHCLQPMRAIYRVQCSPDRRARAHAAMWTRMTMKNVLLSVLAVLLLSIGLDAAAVNQIETPRMRRFGAPEGLPSRMVLALAQDRQGFIWAATGDGLARYDGIGLQVWQHDPHVASSIPGNEVETLFVDDRDRVWVGVNGSPPSMLDATRTAFTRFPNVGAACDGQVWALAQAQGAIWIGTSSGGLCRREENGRVTTFRATPDAADGLPSNTIMSMVTDARGRLWIGTDSGLVMRDGERFVRIAPDRLGTTVFKLSKDADGTLWVGTSTGLYRVTPAGVLERAPWTGADTVRAATVVHDVHGGYWMGAADGFFRVAPGETALRVMDGDRGSGFLTAHSGVLDVMQDRQGGLWLGLISQGIAYLPPDWRRFSTIFESQGKPLESLYLFNTAADGDSFLVTTGEGVYRLGNDGELVPVLHSDILGGGTVQSVLPAGDGGLWIALRDGITRYTPATGHKRKLAMQIGNSATHRVELMTPGINGEFWISIVGGGVQRRAADGRLLATFHFGTDLSEVGGMVQQLTVRPDGTVWVAAGDGLWVWQGKRFRAVIDDARHEVYALAFVSPHEFWVGRSGALERYGWDGQQARLLERIGHEQGLPSTEIRGLALGGTDTVWVITSRGLFAYKCGQPQVHRFSQRDGLPDSEFSMRPPAIGPNGQVLALTTSGIVLFDPSRPFAPAPLARLVIESVQVRRNDAERPQTIAHRGPVILQARDRDLRISARLLSFVDPASAHYRYRVNGYDERWVEEGASGERVISRLPPGDYRIDVQARAGDGDWVAAPALQVEVRPPWWLSMAAQLAASVLCMLLLCLGIWARKKRVRRRQEWVLAQQRQRLAEQASIAKSHFLATLGHEVRTPMTGVLGMSELLLATPLNAKQRSHVDAIRNAGTHLLRLVNDALDLARIEAGKLELMQQAFDPAQLAQELADFMHPIADARGLRFLYRNRFPTQLVVLGDATRVRQILINLLGNAIKFAERGDVSLTLSQHGETLRFKVRDAGPGIGLEQQKRLFQRFEQGEGARTSSRYGGSGLGLAICQELTVAMKGRIRVRSRLGVGTQFTVDLPLPIDRSGTRIATGQVQALAGEPLRILLVEDDPTVAEVISGLLINRGHRVVHAAHGLAALAEAVDGGFDVALLDLDLPCLDGFALASQLRQLGHRFPLLAVTARADSAAEAQALAAGFDGFLRKPVTADLLVEAIAAAREAANTRAVVADGTASGVRE</sequence>
<keyword evidence="8" id="KW-0472">Membrane</keyword>
<dbReference type="Pfam" id="PF07495">
    <property type="entry name" value="Y_Y_Y"/>
    <property type="match status" value="1"/>
</dbReference>
<dbReference type="SUPFAM" id="SSF52172">
    <property type="entry name" value="CheY-like"/>
    <property type="match status" value="1"/>
</dbReference>
<protein>
    <recommendedName>
        <fullName evidence="2">histidine kinase</fullName>
        <ecNumber evidence="2">2.7.13.3</ecNumber>
    </recommendedName>
</protein>
<reference evidence="11 12" key="1">
    <citation type="journal article" date="2005" name="Nucleic Acids Res.">
        <title>The genome sequence of Xanthomonas oryzae pathovar oryzae KACC10331, the bacterial blight pathogen of rice.</title>
        <authorList>
            <person name="Lee B.M."/>
            <person name="Park Y.J."/>
            <person name="Park D.S."/>
            <person name="Kang H.W."/>
            <person name="Kim J.G."/>
            <person name="Song E.S."/>
            <person name="Park I.C."/>
            <person name="Yoon U.H."/>
            <person name="Hahn J.H."/>
            <person name="Koo B.S."/>
            <person name="Lee G.B."/>
            <person name="Kim H."/>
            <person name="Park H.S."/>
            <person name="Yoon K.O."/>
            <person name="Kim J.H."/>
            <person name="Jung C.H."/>
            <person name="Koh N.H."/>
            <person name="Seo J.S."/>
            <person name="Go S.J."/>
        </authorList>
    </citation>
    <scope>NUCLEOTIDE SEQUENCE [LARGE SCALE GENOMIC DNA]</scope>
    <source>
        <strain evidence="12">KACC10331 / KXO85</strain>
    </source>
</reference>
<dbReference type="InterPro" id="IPR036097">
    <property type="entry name" value="HisK_dim/P_sf"/>
</dbReference>
<keyword evidence="3 7" id="KW-0597">Phosphoprotein</keyword>
<evidence type="ECO:0000256" key="5">
    <source>
        <dbReference type="ARBA" id="ARBA00022777"/>
    </source>
</evidence>
<proteinExistence type="predicted"/>